<feature type="transmembrane region" description="Helical" evidence="1">
    <location>
        <begin position="7"/>
        <end position="24"/>
    </location>
</feature>
<comment type="caution">
    <text evidence="2">The sequence shown here is derived from an EMBL/GenBank/DDBJ whole genome shotgun (WGS) entry which is preliminary data.</text>
</comment>
<dbReference type="Proteomes" id="UP000284841">
    <property type="component" value="Unassembled WGS sequence"/>
</dbReference>
<dbReference type="AlphaFoldDB" id="A0A415E113"/>
<gene>
    <name evidence="2" type="ORF">DW099_11545</name>
</gene>
<evidence type="ECO:0008006" key="4">
    <source>
        <dbReference type="Google" id="ProtNLM"/>
    </source>
</evidence>
<proteinExistence type="predicted"/>
<dbReference type="SUPFAM" id="SSF82185">
    <property type="entry name" value="Histone H3 K4-specific methyltransferase SET7/9 N-terminal domain"/>
    <property type="match status" value="1"/>
</dbReference>
<keyword evidence="1" id="KW-1133">Transmembrane helix</keyword>
<keyword evidence="1" id="KW-0472">Membrane</keyword>
<reference evidence="2 3" key="1">
    <citation type="submission" date="2018-08" db="EMBL/GenBank/DDBJ databases">
        <title>A genome reference for cultivated species of the human gut microbiota.</title>
        <authorList>
            <person name="Zou Y."/>
            <person name="Xue W."/>
            <person name="Luo G."/>
        </authorList>
    </citation>
    <scope>NUCLEOTIDE SEQUENCE [LARGE SCALE GENOMIC DNA]</scope>
    <source>
        <strain evidence="2 3">AM07-24</strain>
    </source>
</reference>
<sequence>MQKIGKLIGMLLIAVVFVVIPLYGCGDNVETVTNYDLDVNSVYGEIAGIYDGELTNSEVTGKGVFKDENDNFTYEGQFKQGIFKGQGKLSGTDEYERKLVIEGTFNGLDSIKGTITVDGIKEYEGSLSQYKHNSLKSYTLLVDDFVYHGSGTLYNINEEEVYTGKFKYGKPMDKHGFMNACKNYTSRDLFKYSDARVGSLVKYVCNNAYVDGSLVSNNNVFILDADRLSSSGFVSMLYQYHKGETRLVNGEQIVVYGILHGFSEDNALIKVLIIEEK</sequence>
<name>A0A415E113_9FIRM</name>
<organism evidence="2 3">
    <name type="scientific">Emergencia timonensis</name>
    <dbReference type="NCBI Taxonomy" id="1776384"/>
    <lineage>
        <taxon>Bacteria</taxon>
        <taxon>Bacillati</taxon>
        <taxon>Bacillota</taxon>
        <taxon>Clostridia</taxon>
        <taxon>Peptostreptococcales</taxon>
        <taxon>Anaerovoracaceae</taxon>
        <taxon>Emergencia</taxon>
    </lineage>
</organism>
<dbReference type="EMBL" id="QRMS01000003">
    <property type="protein sequence ID" value="RHJ87326.1"/>
    <property type="molecule type" value="Genomic_DNA"/>
</dbReference>
<evidence type="ECO:0000256" key="1">
    <source>
        <dbReference type="SAM" id="Phobius"/>
    </source>
</evidence>
<keyword evidence="3" id="KW-1185">Reference proteome</keyword>
<keyword evidence="1" id="KW-0812">Transmembrane</keyword>
<evidence type="ECO:0000313" key="2">
    <source>
        <dbReference type="EMBL" id="RHJ87326.1"/>
    </source>
</evidence>
<accession>A0A415E113</accession>
<evidence type="ECO:0000313" key="3">
    <source>
        <dbReference type="Proteomes" id="UP000284841"/>
    </source>
</evidence>
<dbReference type="RefSeq" id="WP_118335833.1">
    <property type="nucleotide sequence ID" value="NZ_AP025567.1"/>
</dbReference>
<protein>
    <recommendedName>
        <fullName evidence="4">MORN repeat protein</fullName>
    </recommendedName>
</protein>